<comment type="caution">
    <text evidence="2">The sequence shown here is derived from an EMBL/GenBank/DDBJ whole genome shotgun (WGS) entry which is preliminary data.</text>
</comment>
<keyword evidence="3" id="KW-1185">Reference proteome</keyword>
<proteinExistence type="predicted"/>
<dbReference type="EMBL" id="RBZP01000014">
    <property type="protein sequence ID" value="RKQ31265.1"/>
    <property type="molecule type" value="Genomic_DNA"/>
</dbReference>
<feature type="transmembrane region" description="Helical" evidence="1">
    <location>
        <begin position="57"/>
        <end position="75"/>
    </location>
</feature>
<dbReference type="InterPro" id="IPR019235">
    <property type="entry name" value="DUF2178_TM"/>
</dbReference>
<evidence type="ECO:0000313" key="2">
    <source>
        <dbReference type="EMBL" id="RKQ31265.1"/>
    </source>
</evidence>
<gene>
    <name evidence="2" type="ORF">D8M06_14420</name>
</gene>
<keyword evidence="1" id="KW-0812">Transmembrane</keyword>
<name>A0A494ZYL0_9BACI</name>
<dbReference type="Proteomes" id="UP000269301">
    <property type="component" value="Unassembled WGS sequence"/>
</dbReference>
<dbReference type="AlphaFoldDB" id="A0A494ZYL0"/>
<accession>A0A494ZYL0</accession>
<protein>
    <submittedName>
        <fullName evidence="2">DUF3796 domain-containing protein</fullName>
    </submittedName>
</protein>
<feature type="transmembrane region" description="Helical" evidence="1">
    <location>
        <begin position="81"/>
        <end position="104"/>
    </location>
</feature>
<reference evidence="2 3" key="1">
    <citation type="journal article" date="2016" name="Int. J. Syst. Evol. Microbiol.">
        <title>Oceanobacillus halophilus sp. nov., a novel moderately halophilic bacterium from a hypersaline lake.</title>
        <authorList>
            <person name="Amoozegar M.A."/>
            <person name="Bagheri M."/>
            <person name="Makhdoumi A."/>
            <person name="Nikou M.M."/>
            <person name="Fazeli S.A.S."/>
            <person name="Schumann P."/>
            <person name="Sproer C."/>
            <person name="Sanchez-Porro C."/>
            <person name="Ventosa A."/>
        </authorList>
    </citation>
    <scope>NUCLEOTIDE SEQUENCE [LARGE SCALE GENOMIC DNA]</scope>
    <source>
        <strain evidence="2 3">DSM 23996</strain>
    </source>
</reference>
<keyword evidence="1" id="KW-0472">Membrane</keyword>
<keyword evidence="1" id="KW-1133">Transmembrane helix</keyword>
<feature type="transmembrane region" description="Helical" evidence="1">
    <location>
        <begin position="12"/>
        <end position="36"/>
    </location>
</feature>
<organism evidence="2 3">
    <name type="scientific">Oceanobacillus halophilus</name>
    <dbReference type="NCBI Taxonomy" id="930130"/>
    <lineage>
        <taxon>Bacteria</taxon>
        <taxon>Bacillati</taxon>
        <taxon>Bacillota</taxon>
        <taxon>Bacilli</taxon>
        <taxon>Bacillales</taxon>
        <taxon>Bacillaceae</taxon>
        <taxon>Oceanobacillus</taxon>
    </lineage>
</organism>
<sequence>MRILSESLLNTLYGLSGVIGAGIVLLIVFFINWRIGKKKHLFDERYQQQTNRAKARSWDAMIVIYMIAWVIVIIFDGISFSFFLLTALLVLHNMTAAITNMYFLNKE</sequence>
<evidence type="ECO:0000256" key="1">
    <source>
        <dbReference type="SAM" id="Phobius"/>
    </source>
</evidence>
<dbReference type="Pfam" id="PF09946">
    <property type="entry name" value="DUF2178"/>
    <property type="match status" value="1"/>
</dbReference>
<evidence type="ECO:0000313" key="3">
    <source>
        <dbReference type="Proteomes" id="UP000269301"/>
    </source>
</evidence>